<dbReference type="EMBL" id="KU749311">
    <property type="protein sequence ID" value="AOP31882.1"/>
    <property type="molecule type" value="Genomic_DNA"/>
</dbReference>
<evidence type="ECO:0000256" key="3">
    <source>
        <dbReference type="ARBA" id="ARBA00022518"/>
    </source>
</evidence>
<keyword evidence="11" id="KW-0325">Glycoprotein</keyword>
<feature type="domain" description="Ig-like" evidence="21">
    <location>
        <begin position="218"/>
        <end position="319"/>
    </location>
</feature>
<comment type="function">
    <text evidence="18">May reduce the host inflammatory response by interacting with inteleukin-1 beta (Il1b) and thus decreasing the association between IL1B and its cellular receptor.</text>
</comment>
<evidence type="ECO:0000313" key="22">
    <source>
        <dbReference type="EMBL" id="AOP31882.1"/>
    </source>
</evidence>
<evidence type="ECO:0000256" key="6">
    <source>
        <dbReference type="ARBA" id="ARBA00022632"/>
    </source>
</evidence>
<evidence type="ECO:0000256" key="2">
    <source>
        <dbReference type="ARBA" id="ARBA00009752"/>
    </source>
</evidence>
<accession>A0A1C9KCJ3</accession>
<evidence type="ECO:0000256" key="11">
    <source>
        <dbReference type="ARBA" id="ARBA00023180"/>
    </source>
</evidence>
<dbReference type="FunFam" id="2.60.40.10:FF:000188">
    <property type="entry name" value="Interleukin-1 receptor accessory protein-like 1"/>
    <property type="match status" value="1"/>
</dbReference>
<evidence type="ECO:0000256" key="17">
    <source>
        <dbReference type="ARBA" id="ARBA00045444"/>
    </source>
</evidence>
<evidence type="ECO:0000256" key="13">
    <source>
        <dbReference type="ARBA" id="ARBA00023280"/>
    </source>
</evidence>
<reference evidence="22 23" key="1">
    <citation type="journal article" date="2016" name="Virus Genes">
        <title>The genomes of three North American orthopoxviruses.</title>
        <authorList>
            <person name="Smithson C."/>
            <person name="Tang N."/>
            <person name="Sammons S."/>
            <person name="Frace M."/>
            <person name="Batra D."/>
            <person name="Li Y."/>
            <person name="Emerson G.L."/>
            <person name="Carroll D.S."/>
            <person name="Upton C."/>
        </authorList>
    </citation>
    <scope>NUCLEOTIDE SEQUENCE [LARGE SCALE GENOMIC DNA]</scope>
    <source>
        <strain evidence="22 23">CA</strain>
    </source>
</reference>
<dbReference type="InterPro" id="IPR036179">
    <property type="entry name" value="Ig-like_dom_sf"/>
</dbReference>
<dbReference type="PRINTS" id="PR01536">
    <property type="entry name" value="INTRLKN1R12F"/>
</dbReference>
<gene>
    <name evidence="22" type="ORF">VPXV-CA-192</name>
</gene>
<dbReference type="SMART" id="SM00409">
    <property type="entry name" value="IG"/>
    <property type="match status" value="3"/>
</dbReference>
<dbReference type="Proteomes" id="UP000203649">
    <property type="component" value="Segment"/>
</dbReference>
<evidence type="ECO:0000256" key="8">
    <source>
        <dbReference type="ARBA" id="ARBA00022737"/>
    </source>
</evidence>
<keyword evidence="12" id="KW-0922">Interferon antiviral system evasion</keyword>
<dbReference type="InterPro" id="IPR004074">
    <property type="entry name" value="IL-1_rcpt_I/II-typ"/>
</dbReference>
<keyword evidence="23" id="KW-1185">Reference proteome</keyword>
<evidence type="ECO:0000256" key="4">
    <source>
        <dbReference type="ARBA" id="ARBA00022525"/>
    </source>
</evidence>
<sequence>MTILFPIFFYSLISFSLSDYITKEIECIDKGLYLSFMELENEPVILPCPQTKTLSDNENDIIWEKLGDDNDQIISIDNGNNMLILKPTQADSGIYICNTKNETYCEMMSLNLTIISDIKSNLDLIAYPQIVNERSTGKMICPNINSFTSSDDTIDIRWSGHRRLRNKRFNQTGTVIIIDDARKNDAGYYKCVFKYTYGGKTYDVTRFVKLDVKDRILPPMIRLPEVVSSSIGSTLTITCRVSTRPPIDADVFWAGKDNRYYEYGDANEDDGRIRVINKLYTTDKKHVITSKLIINPVKEEDSTFTCIAFAIHSASKTVTVSMK</sequence>
<keyword evidence="7" id="KW-0732">Signal</keyword>
<evidence type="ECO:0000256" key="18">
    <source>
        <dbReference type="ARBA" id="ARBA00055953"/>
    </source>
</evidence>
<keyword evidence="8" id="KW-0677">Repeat</keyword>
<dbReference type="InterPro" id="IPR003599">
    <property type="entry name" value="Ig_sub"/>
</dbReference>
<dbReference type="Gene3D" id="2.60.40.10">
    <property type="entry name" value="Immunoglobulins"/>
    <property type="match status" value="3"/>
</dbReference>
<keyword evidence="3" id="KW-0244">Early protein</keyword>
<dbReference type="RefSeq" id="YP_009281940.1">
    <property type="nucleotide sequence ID" value="NC_031033.1"/>
</dbReference>
<feature type="domain" description="Ig-like" evidence="21">
    <location>
        <begin position="40"/>
        <end position="113"/>
    </location>
</feature>
<dbReference type="PRINTS" id="PR01540">
    <property type="entry name" value="INTRLEUKN1BP"/>
</dbReference>
<evidence type="ECO:0000256" key="5">
    <source>
        <dbReference type="ARBA" id="ARBA00022581"/>
    </source>
</evidence>
<comment type="similarity">
    <text evidence="2">Belongs to the interleukin-1 receptor family.</text>
</comment>
<keyword evidence="5" id="KW-0945">Host-virus interaction</keyword>
<feature type="domain" description="Ig-like" evidence="21">
    <location>
        <begin position="131"/>
        <end position="205"/>
    </location>
</feature>
<evidence type="ECO:0000256" key="7">
    <source>
        <dbReference type="ARBA" id="ARBA00022729"/>
    </source>
</evidence>
<dbReference type="PANTHER" id="PTHR11890">
    <property type="entry name" value="INTERLEUKIN-1 RECEPTOR FAMILY MEMBER"/>
    <property type="match status" value="1"/>
</dbReference>
<keyword evidence="4" id="KW-0964">Secreted</keyword>
<dbReference type="GeneID" id="29064139"/>
<evidence type="ECO:0000256" key="9">
    <source>
        <dbReference type="ARBA" id="ARBA00022830"/>
    </source>
</evidence>
<dbReference type="PANTHER" id="PTHR11890:SF44">
    <property type="entry name" value="X-LINKED INTERLEUKIN-1 RECEPTOR ACCESSORY PROTEIN-LIKE 2"/>
    <property type="match status" value="1"/>
</dbReference>
<evidence type="ECO:0000313" key="23">
    <source>
        <dbReference type="Proteomes" id="UP000203649"/>
    </source>
</evidence>
<evidence type="ECO:0000259" key="21">
    <source>
        <dbReference type="PROSITE" id="PS50835"/>
    </source>
</evidence>
<dbReference type="InterPro" id="IPR013151">
    <property type="entry name" value="Immunoglobulin_dom"/>
</dbReference>
<dbReference type="PROSITE" id="PS50835">
    <property type="entry name" value="IG_LIKE"/>
    <property type="match status" value="3"/>
</dbReference>
<evidence type="ECO:0000256" key="16">
    <source>
        <dbReference type="ARBA" id="ARBA00041012"/>
    </source>
</evidence>
<dbReference type="Pfam" id="PF00047">
    <property type="entry name" value="ig"/>
    <property type="match status" value="1"/>
</dbReference>
<dbReference type="SUPFAM" id="SSF48726">
    <property type="entry name" value="Immunoglobulin"/>
    <property type="match status" value="3"/>
</dbReference>
<comment type="subunit">
    <text evidence="15">Interacts with host IFNA1.</text>
</comment>
<dbReference type="GO" id="GO:0019966">
    <property type="term" value="F:interleukin-1 binding"/>
    <property type="evidence" value="ECO:0007669"/>
    <property type="project" value="InterPro"/>
</dbReference>
<dbReference type="InterPro" id="IPR007110">
    <property type="entry name" value="Ig-like_dom"/>
</dbReference>
<evidence type="ECO:0000256" key="20">
    <source>
        <dbReference type="ARBA" id="ARBA00068922"/>
    </source>
</evidence>
<dbReference type="GO" id="GO:0005576">
    <property type="term" value="C:extracellular region"/>
    <property type="evidence" value="ECO:0007669"/>
    <property type="project" value="UniProtKB-SubCell"/>
</dbReference>
<keyword evidence="22" id="KW-0675">Receptor</keyword>
<dbReference type="GO" id="GO:0039502">
    <property type="term" value="P:symbiont-mediated suppression of host type I interferon-mediated signaling pathway"/>
    <property type="evidence" value="ECO:0007669"/>
    <property type="project" value="UniProtKB-KW"/>
</dbReference>
<dbReference type="InterPro" id="IPR015621">
    <property type="entry name" value="IL-1_rcpt_fam"/>
</dbReference>
<keyword evidence="14" id="KW-0393">Immunoglobulin domain</keyword>
<comment type="subunit">
    <text evidence="19">Interacts with mouse Il1b.</text>
</comment>
<dbReference type="GO" id="GO:0004908">
    <property type="term" value="F:interleukin-1 receptor activity"/>
    <property type="evidence" value="ECO:0007669"/>
    <property type="project" value="InterPro"/>
</dbReference>
<keyword evidence="9" id="KW-1114">Inhibition of host interferon signaling pathway by virus</keyword>
<dbReference type="InterPro" id="IPR013783">
    <property type="entry name" value="Ig-like_fold"/>
</dbReference>
<organism evidence="22 23">
    <name type="scientific">Volepox virus</name>
    <dbReference type="NCBI Taxonomy" id="28874"/>
    <lineage>
        <taxon>Viruses</taxon>
        <taxon>Varidnaviria</taxon>
        <taxon>Bamfordvirae</taxon>
        <taxon>Nucleocytoviricota</taxon>
        <taxon>Pokkesviricetes</taxon>
        <taxon>Chitovirales</taxon>
        <taxon>Poxviridae</taxon>
        <taxon>Chordopoxvirinae</taxon>
        <taxon>Orthopoxvirus</taxon>
        <taxon>Orthopoxvirus volepox</taxon>
    </lineage>
</organism>
<evidence type="ECO:0000256" key="10">
    <source>
        <dbReference type="ARBA" id="ARBA00023157"/>
    </source>
</evidence>
<comment type="function">
    <text evidence="17">Counteracts the antiviral effects of host IFN-alpha/beta and key IFN-inducible proteins involved in viral RNA degradation suxh as host OAS1. Acts as a soluble IFN-alpha receptor and thus inhibits the interaction between host IFN-alpha and its receptor.</text>
</comment>
<keyword evidence="13" id="KW-0899">Viral immunoevasion</keyword>
<evidence type="ECO:0000256" key="14">
    <source>
        <dbReference type="ARBA" id="ARBA00023319"/>
    </source>
</evidence>
<comment type="subcellular location">
    <subcellularLocation>
        <location evidence="1">Secreted</location>
    </subcellularLocation>
</comment>
<evidence type="ECO:0000256" key="1">
    <source>
        <dbReference type="ARBA" id="ARBA00004613"/>
    </source>
</evidence>
<evidence type="ECO:0000256" key="15">
    <source>
        <dbReference type="ARBA" id="ARBA00038761"/>
    </source>
</evidence>
<protein>
    <recommendedName>
        <fullName evidence="20">Interleukin-1-binding protein</fullName>
    </recommendedName>
    <alternativeName>
        <fullName evidence="16">Soluble interferon alpha/beta receptor OPG204</fullName>
    </alternativeName>
</protein>
<keyword evidence="6" id="KW-1090">Inhibition of host innate immune response by virus</keyword>
<dbReference type="KEGG" id="vg:29064139"/>
<dbReference type="GO" id="GO:0052170">
    <property type="term" value="P:symbiont-mediated suppression of host innate immune response"/>
    <property type="evidence" value="ECO:0007669"/>
    <property type="project" value="UniProtKB-KW"/>
</dbReference>
<name>A0A1C9KCJ3_9POXV</name>
<evidence type="ECO:0000256" key="12">
    <source>
        <dbReference type="ARBA" id="ARBA00023258"/>
    </source>
</evidence>
<keyword evidence="10" id="KW-1015">Disulfide bond</keyword>
<evidence type="ECO:0000256" key="19">
    <source>
        <dbReference type="ARBA" id="ARBA00063252"/>
    </source>
</evidence>
<proteinExistence type="inferred from homology"/>
<dbReference type="InterPro" id="IPR004078">
    <property type="entry name" value="IL-1-bd"/>
</dbReference>